<evidence type="ECO:0008006" key="5">
    <source>
        <dbReference type="Google" id="ProtNLM"/>
    </source>
</evidence>
<dbReference type="Proteomes" id="UP001370758">
    <property type="component" value="Unassembled WGS sequence"/>
</dbReference>
<feature type="compositionally biased region" description="Low complexity" evidence="1">
    <location>
        <begin position="72"/>
        <end position="81"/>
    </location>
</feature>
<evidence type="ECO:0000313" key="3">
    <source>
        <dbReference type="EMBL" id="KAK6498486.1"/>
    </source>
</evidence>
<accession>A0AAV9W073</accession>
<feature type="signal peptide" evidence="2">
    <location>
        <begin position="1"/>
        <end position="22"/>
    </location>
</feature>
<sequence>MMGFGKVLWYPLGVLLFSRVYAQTTIVETVTTHATSTVTLTSPGSCLPLCGNIMSMFPSLQFSSVLANTSTTTATSSTTETSETETETETETFTLPTPTGTPTGFLVQATVGDDAYYLSYTADGVGLIPQTWGNATYWFLHGGYLRDREPPYLFLWLNPDLGSGKRDGVVVYRLGRSFGYDEATENPLDSLRQVSRGYSVRSSVDRTLELSSGGVGFEFAAGGVMGEVRECIAVVSGDVGRLEGYVGVSLGVVGSSTSTSLATSLTTTATGMTTGTTSGGVSSTESGSSSSEDATTTSDVGVCEMSAVASLQADSTGGVFCSEIYGWTTTPTATSTIFATATSTGSGVVTDTTTSTIGVIASVTFTSREVTLSVFGYVTSPRVSAECTGTPAAATLASRAVYPEDSQVSRGVGKVPSAWIPESRGRRKGNLIPVEVVKRDISTPEYFSGWDVTSISSACGCLTLASPETQVVYTTFTTTGATTTEFSTEWTTPSTTVTTSNDTISTTTTSLISYSYQTVAAAITQSFPSAQYSIGVYTATAPAEPTYALAFTNYNLAVAGEDLATCACGTGLTCSWVDYIRGGDYNMQVPCSTLNDCSIMCTNINYAYGTTNLCVGVVFYQSPRNVCVFKRKLAGLDTNYLGDTSTPGCGTELTLAGNRVTSGIMDFTRPGMEEWRYVYNYSATALDYDGNLMTYHMLLESSAGDWTYYNDDGTVRSNYWNFTAF</sequence>
<keyword evidence="2" id="KW-0732">Signal</keyword>
<keyword evidence="4" id="KW-1185">Reference proteome</keyword>
<protein>
    <recommendedName>
        <fullName evidence="5">Apple domain-containing protein</fullName>
    </recommendedName>
</protein>
<evidence type="ECO:0000256" key="1">
    <source>
        <dbReference type="SAM" id="MobiDB-lite"/>
    </source>
</evidence>
<reference evidence="3 4" key="1">
    <citation type="submission" date="2023-08" db="EMBL/GenBank/DDBJ databases">
        <authorList>
            <person name="Palmer J.M."/>
        </authorList>
    </citation>
    <scope>NUCLEOTIDE SEQUENCE [LARGE SCALE GENOMIC DNA]</scope>
    <source>
        <strain evidence="3 4">TWF481</strain>
    </source>
</reference>
<feature type="region of interest" description="Disordered" evidence="1">
    <location>
        <begin position="72"/>
        <end position="97"/>
    </location>
</feature>
<comment type="caution">
    <text evidence="3">The sequence shown here is derived from an EMBL/GenBank/DDBJ whole genome shotgun (WGS) entry which is preliminary data.</text>
</comment>
<gene>
    <name evidence="3" type="ORF">TWF481_011077</name>
</gene>
<dbReference type="EMBL" id="JAVHJL010000008">
    <property type="protein sequence ID" value="KAK6498486.1"/>
    <property type="molecule type" value="Genomic_DNA"/>
</dbReference>
<feature type="region of interest" description="Disordered" evidence="1">
    <location>
        <begin position="269"/>
        <end position="297"/>
    </location>
</feature>
<name>A0AAV9W073_9PEZI</name>
<evidence type="ECO:0000313" key="4">
    <source>
        <dbReference type="Proteomes" id="UP001370758"/>
    </source>
</evidence>
<organism evidence="3 4">
    <name type="scientific">Arthrobotrys musiformis</name>
    <dbReference type="NCBI Taxonomy" id="47236"/>
    <lineage>
        <taxon>Eukaryota</taxon>
        <taxon>Fungi</taxon>
        <taxon>Dikarya</taxon>
        <taxon>Ascomycota</taxon>
        <taxon>Pezizomycotina</taxon>
        <taxon>Orbiliomycetes</taxon>
        <taxon>Orbiliales</taxon>
        <taxon>Orbiliaceae</taxon>
        <taxon>Arthrobotrys</taxon>
    </lineage>
</organism>
<dbReference type="AlphaFoldDB" id="A0AAV9W073"/>
<feature type="chain" id="PRO_5043877795" description="Apple domain-containing protein" evidence="2">
    <location>
        <begin position="23"/>
        <end position="725"/>
    </location>
</feature>
<proteinExistence type="predicted"/>
<evidence type="ECO:0000256" key="2">
    <source>
        <dbReference type="SAM" id="SignalP"/>
    </source>
</evidence>